<gene>
    <name evidence="9" type="ORF">ACFW88_18115</name>
</gene>
<comment type="similarity">
    <text evidence="1">Belongs to the AfsR/DnrI/RedD regulatory family.</text>
</comment>
<dbReference type="InterPro" id="IPR051677">
    <property type="entry name" value="AfsR-DnrI-RedD_regulator"/>
</dbReference>
<name>A0ABW6H728_9ACTN</name>
<evidence type="ECO:0000256" key="7">
    <source>
        <dbReference type="SAM" id="MobiDB-lite"/>
    </source>
</evidence>
<accession>A0ABW6H728</accession>
<comment type="caution">
    <text evidence="9">The sequence shown here is derived from an EMBL/GenBank/DDBJ whole genome shotgun (WGS) entry which is preliminary data.</text>
</comment>
<evidence type="ECO:0000313" key="9">
    <source>
        <dbReference type="EMBL" id="MFE1752428.1"/>
    </source>
</evidence>
<evidence type="ECO:0000256" key="1">
    <source>
        <dbReference type="ARBA" id="ARBA00005820"/>
    </source>
</evidence>
<dbReference type="SUPFAM" id="SSF48452">
    <property type="entry name" value="TPR-like"/>
    <property type="match status" value="1"/>
</dbReference>
<protein>
    <submittedName>
        <fullName evidence="9">BTAD domain-containing putative transcriptional regulator</fullName>
    </submittedName>
</protein>
<dbReference type="Proteomes" id="UP001599756">
    <property type="component" value="Unassembled WGS sequence"/>
</dbReference>
<dbReference type="InterPro" id="IPR036388">
    <property type="entry name" value="WH-like_DNA-bd_sf"/>
</dbReference>
<dbReference type="SMART" id="SM00862">
    <property type="entry name" value="Trans_reg_C"/>
    <property type="match status" value="1"/>
</dbReference>
<keyword evidence="2" id="KW-0902">Two-component regulatory system</keyword>
<keyword evidence="3" id="KW-0805">Transcription regulation</keyword>
<feature type="region of interest" description="Disordered" evidence="7">
    <location>
        <begin position="247"/>
        <end position="276"/>
    </location>
</feature>
<keyword evidence="4 6" id="KW-0238">DNA-binding</keyword>
<feature type="DNA-binding region" description="OmpR/PhoB-type" evidence="6">
    <location>
        <begin position="1"/>
        <end position="100"/>
    </location>
</feature>
<dbReference type="Pfam" id="PF00486">
    <property type="entry name" value="Trans_reg_C"/>
    <property type="match status" value="1"/>
</dbReference>
<sequence length="682" mass="72600">MEGVTFGVLGPVVAWDRYGRALALKGPRHRAVLARLIVARRRVVPVARVVEDLWDEPGPRAVGAVQTFVGALRRALEPDRPARAPARLLVTEGPGYALRAAPDSVDAWRFESAVAAAGTLPPAQALERLGSALELWRGPAYAEFAWEEWARGERSRLCELRLQAVEGQARARLELGLAAEAVPELDAHLAEHPWREGAWRLLALALYRMGRQADALAVLRRARELLAGELGMDAGPELRALETDILNQNPNLDPTSPARAAAPAAPAPSPPSAEPLPPALLWTRAVAAYDRTLAAGAKARLVSTVGLIRTVAVTADSGPHAAQEHRLAAIAAAEELGDPELTARVIGAYDVPAIWTRSDDPEQARQIVTAARRTLAALTAVADPARSGPHEAARCRLLATIALETRGSRSPAGPRAAREAEEIARRLNDPALLAFALNGTFMQSCTRAGLAPRRDAIGAELVDLSDRHGLVNFAVLGHLIRMQARGALGDFDAADEHAAAVDGLSERHERPLAGAFTQWYRALRLAASGQSARPEAAYRAAAVRLRGAGMPGVERGLLPLARLSLSLAGASASAAEAAELVDTDEDWGPYRPWAEAIAALRTGHHAYARTVLRALPEPPADLLYEALCCLETAVALELGDQAVLERLHTRLLPAAGELAGAGSGLITLGPVDHWLTAITRRS</sequence>
<reference evidence="9 10" key="1">
    <citation type="submission" date="2024-09" db="EMBL/GenBank/DDBJ databases">
        <title>The Natural Products Discovery Center: Release of the First 8490 Sequenced Strains for Exploring Actinobacteria Biosynthetic Diversity.</title>
        <authorList>
            <person name="Kalkreuter E."/>
            <person name="Kautsar S.A."/>
            <person name="Yang D."/>
            <person name="Bader C.D."/>
            <person name="Teijaro C.N."/>
            <person name="Fluegel L."/>
            <person name="Davis C.M."/>
            <person name="Simpson J.R."/>
            <person name="Lauterbach L."/>
            <person name="Steele A.D."/>
            <person name="Gui C."/>
            <person name="Meng S."/>
            <person name="Li G."/>
            <person name="Viehrig K."/>
            <person name="Ye F."/>
            <person name="Su P."/>
            <person name="Kiefer A.F."/>
            <person name="Nichols A."/>
            <person name="Cepeda A.J."/>
            <person name="Yan W."/>
            <person name="Fan B."/>
            <person name="Jiang Y."/>
            <person name="Adhikari A."/>
            <person name="Zheng C.-J."/>
            <person name="Schuster L."/>
            <person name="Cowan T.M."/>
            <person name="Smanski M.J."/>
            <person name="Chevrette M.G."/>
            <person name="De Carvalho L.P.S."/>
            <person name="Shen B."/>
        </authorList>
    </citation>
    <scope>NUCLEOTIDE SEQUENCE [LARGE SCALE GENOMIC DNA]</scope>
    <source>
        <strain evidence="9 10">NPDC059500</strain>
    </source>
</reference>
<evidence type="ECO:0000256" key="6">
    <source>
        <dbReference type="PROSITE-ProRule" id="PRU01091"/>
    </source>
</evidence>
<dbReference type="EMBL" id="JBHYTS010000025">
    <property type="protein sequence ID" value="MFE1752428.1"/>
    <property type="molecule type" value="Genomic_DNA"/>
</dbReference>
<dbReference type="Gene3D" id="1.25.40.10">
    <property type="entry name" value="Tetratricopeptide repeat domain"/>
    <property type="match status" value="1"/>
</dbReference>
<organism evidence="9 10">
    <name type="scientific">Streptomyces anandii</name>
    <dbReference type="NCBI Taxonomy" id="285454"/>
    <lineage>
        <taxon>Bacteria</taxon>
        <taxon>Bacillati</taxon>
        <taxon>Actinomycetota</taxon>
        <taxon>Actinomycetes</taxon>
        <taxon>Kitasatosporales</taxon>
        <taxon>Streptomycetaceae</taxon>
        <taxon>Streptomyces</taxon>
    </lineage>
</organism>
<evidence type="ECO:0000256" key="2">
    <source>
        <dbReference type="ARBA" id="ARBA00023012"/>
    </source>
</evidence>
<keyword evidence="5" id="KW-0804">Transcription</keyword>
<proteinExistence type="inferred from homology"/>
<dbReference type="InterPro" id="IPR016032">
    <property type="entry name" value="Sig_transdc_resp-reg_C-effctor"/>
</dbReference>
<dbReference type="RefSeq" id="WP_381825880.1">
    <property type="nucleotide sequence ID" value="NZ_JBHYTS010000025.1"/>
</dbReference>
<feature type="compositionally biased region" description="Pro residues" evidence="7">
    <location>
        <begin position="265"/>
        <end position="276"/>
    </location>
</feature>
<dbReference type="InterPro" id="IPR011990">
    <property type="entry name" value="TPR-like_helical_dom_sf"/>
</dbReference>
<evidence type="ECO:0000313" key="10">
    <source>
        <dbReference type="Proteomes" id="UP001599756"/>
    </source>
</evidence>
<dbReference type="PANTHER" id="PTHR35807:SF1">
    <property type="entry name" value="TRANSCRIPTIONAL REGULATOR REDD"/>
    <property type="match status" value="1"/>
</dbReference>
<evidence type="ECO:0000256" key="3">
    <source>
        <dbReference type="ARBA" id="ARBA00023015"/>
    </source>
</evidence>
<evidence type="ECO:0000259" key="8">
    <source>
        <dbReference type="PROSITE" id="PS51755"/>
    </source>
</evidence>
<dbReference type="InterPro" id="IPR005158">
    <property type="entry name" value="BTAD"/>
</dbReference>
<dbReference type="SUPFAM" id="SSF46894">
    <property type="entry name" value="C-terminal effector domain of the bipartite response regulators"/>
    <property type="match status" value="1"/>
</dbReference>
<dbReference type="SMART" id="SM01043">
    <property type="entry name" value="BTAD"/>
    <property type="match status" value="1"/>
</dbReference>
<feature type="domain" description="OmpR/PhoB-type" evidence="8">
    <location>
        <begin position="1"/>
        <end position="100"/>
    </location>
</feature>
<dbReference type="Pfam" id="PF03704">
    <property type="entry name" value="BTAD"/>
    <property type="match status" value="1"/>
</dbReference>
<evidence type="ECO:0000256" key="5">
    <source>
        <dbReference type="ARBA" id="ARBA00023163"/>
    </source>
</evidence>
<keyword evidence="10" id="KW-1185">Reference proteome</keyword>
<dbReference type="PANTHER" id="PTHR35807">
    <property type="entry name" value="TRANSCRIPTIONAL REGULATOR REDD-RELATED"/>
    <property type="match status" value="1"/>
</dbReference>
<dbReference type="Gene3D" id="1.10.10.10">
    <property type="entry name" value="Winged helix-like DNA-binding domain superfamily/Winged helix DNA-binding domain"/>
    <property type="match status" value="1"/>
</dbReference>
<evidence type="ECO:0000256" key="4">
    <source>
        <dbReference type="ARBA" id="ARBA00023125"/>
    </source>
</evidence>
<dbReference type="CDD" id="cd15831">
    <property type="entry name" value="BTAD"/>
    <property type="match status" value="1"/>
</dbReference>
<dbReference type="PROSITE" id="PS51755">
    <property type="entry name" value="OMPR_PHOB"/>
    <property type="match status" value="1"/>
</dbReference>
<dbReference type="InterPro" id="IPR001867">
    <property type="entry name" value="OmpR/PhoB-type_DNA-bd"/>
</dbReference>